<dbReference type="Pfam" id="PF13354">
    <property type="entry name" value="Beta-lactamase2"/>
    <property type="match status" value="1"/>
</dbReference>
<comment type="similarity">
    <text evidence="2">Belongs to the class-A beta-lactamase family.</text>
</comment>
<dbReference type="SUPFAM" id="SSF56601">
    <property type="entry name" value="beta-lactamase/transpeptidase-like"/>
    <property type="match status" value="1"/>
</dbReference>
<evidence type="ECO:0000256" key="2">
    <source>
        <dbReference type="ARBA" id="ARBA00009009"/>
    </source>
</evidence>
<dbReference type="GO" id="GO:0046677">
    <property type="term" value="P:response to antibiotic"/>
    <property type="evidence" value="ECO:0007669"/>
    <property type="project" value="InterPro"/>
</dbReference>
<dbReference type="InterPro" id="IPR012338">
    <property type="entry name" value="Beta-lactam/transpept-like"/>
</dbReference>
<dbReference type="AlphaFoldDB" id="A0A8E0KM69"/>
<evidence type="ECO:0000256" key="3">
    <source>
        <dbReference type="ARBA" id="ARBA00012865"/>
    </source>
</evidence>
<dbReference type="EMBL" id="BATC01000020">
    <property type="protein sequence ID" value="GAD59199.1"/>
    <property type="molecule type" value="Genomic_DNA"/>
</dbReference>
<dbReference type="GO" id="GO:0008800">
    <property type="term" value="F:beta-lactamase activity"/>
    <property type="evidence" value="ECO:0007669"/>
    <property type="project" value="UniProtKB-EC"/>
</dbReference>
<name>A0A8E0KM69_9CAUL</name>
<comment type="catalytic activity">
    <reaction evidence="1">
        <text>a beta-lactam + H2O = a substituted beta-amino acid</text>
        <dbReference type="Rhea" id="RHEA:20401"/>
        <dbReference type="ChEBI" id="CHEBI:15377"/>
        <dbReference type="ChEBI" id="CHEBI:35627"/>
        <dbReference type="ChEBI" id="CHEBI:140347"/>
        <dbReference type="EC" id="3.5.2.6"/>
    </reaction>
</comment>
<accession>A0A8E0KM69</accession>
<dbReference type="InterPro" id="IPR045155">
    <property type="entry name" value="Beta-lactam_cat"/>
</dbReference>
<gene>
    <name evidence="5" type="ORF">MBEBAB_1449</name>
</gene>
<evidence type="ECO:0000259" key="4">
    <source>
        <dbReference type="Pfam" id="PF13354"/>
    </source>
</evidence>
<dbReference type="Gene3D" id="3.40.710.10">
    <property type="entry name" value="DD-peptidase/beta-lactamase superfamily"/>
    <property type="match status" value="1"/>
</dbReference>
<evidence type="ECO:0000256" key="1">
    <source>
        <dbReference type="ARBA" id="ARBA00001526"/>
    </source>
</evidence>
<dbReference type="GO" id="GO:0030655">
    <property type="term" value="P:beta-lactam antibiotic catabolic process"/>
    <property type="evidence" value="ECO:0007669"/>
    <property type="project" value="InterPro"/>
</dbReference>
<dbReference type="PANTHER" id="PTHR35333:SF3">
    <property type="entry name" value="BETA-LACTAMASE-TYPE TRANSPEPTIDASE FOLD CONTAINING PROTEIN"/>
    <property type="match status" value="1"/>
</dbReference>
<dbReference type="PRINTS" id="PR00118">
    <property type="entry name" value="BLACTAMASEA"/>
</dbReference>
<dbReference type="EC" id="3.5.2.6" evidence="3"/>
<feature type="domain" description="Beta-lactamase class A catalytic" evidence="4">
    <location>
        <begin position="3"/>
        <end position="179"/>
    </location>
</feature>
<dbReference type="PANTHER" id="PTHR35333">
    <property type="entry name" value="BETA-LACTAMASE"/>
    <property type="match status" value="1"/>
</dbReference>
<evidence type="ECO:0000313" key="5">
    <source>
        <dbReference type="EMBL" id="GAD59199.1"/>
    </source>
</evidence>
<dbReference type="InterPro" id="IPR000871">
    <property type="entry name" value="Beta-lactam_class-A"/>
</dbReference>
<dbReference type="Proteomes" id="UP000016569">
    <property type="component" value="Unassembled WGS sequence"/>
</dbReference>
<protein>
    <recommendedName>
        <fullName evidence="3">beta-lactamase</fullName>
        <ecNumber evidence="3">3.5.2.6</ecNumber>
    </recommendedName>
</protein>
<proteinExistence type="inferred from homology"/>
<reference evidence="6" key="1">
    <citation type="journal article" date="2013" name="Genome Announc.">
        <title>Draft Genome Sequence of the Dimorphic Prosthecate Bacterium Brevundimonas abyssalis TAR-001T.</title>
        <authorList>
            <person name="Tsubouchi T."/>
            <person name="Nishi S."/>
            <person name="Usui K."/>
            <person name="Shimane Y."/>
            <person name="Takaki Y."/>
            <person name="Maruyama T."/>
            <person name="Hatada Y."/>
        </authorList>
    </citation>
    <scope>NUCLEOTIDE SEQUENCE [LARGE SCALE GENOMIC DNA]</scope>
    <source>
        <strain evidence="6">TAR-001</strain>
    </source>
</reference>
<organism evidence="5 6">
    <name type="scientific">Brevundimonas abyssalis TAR-001</name>
    <dbReference type="NCBI Taxonomy" id="1391729"/>
    <lineage>
        <taxon>Bacteria</taxon>
        <taxon>Pseudomonadati</taxon>
        <taxon>Pseudomonadota</taxon>
        <taxon>Alphaproteobacteria</taxon>
        <taxon>Caulobacterales</taxon>
        <taxon>Caulobacteraceae</taxon>
        <taxon>Brevundimonas</taxon>
    </lineage>
</organism>
<keyword evidence="6" id="KW-1185">Reference proteome</keyword>
<comment type="caution">
    <text evidence="5">The sequence shown here is derived from an EMBL/GenBank/DDBJ whole genome shotgun (WGS) entry which is preliminary data.</text>
</comment>
<sequence>MARGEERLDRALPITSDDMISHAPVTGPAVGGALTIEALCRSTVELSDNPAANILIREMGGLDSWRNWYRSIGDSVTRVDRLEPELNLVGDERDTTTPTQAVANMARLLAPGQTRLTAAHQTLLERWLTDSPTGPNRIKAAAPDGWRVGHKTGTSSLGPVNDIGVIWPPEGAPIFVAAYYEGPPSDDFAAGEAVIAEAVGRALEAFGHG</sequence>
<evidence type="ECO:0000313" key="6">
    <source>
        <dbReference type="Proteomes" id="UP000016569"/>
    </source>
</evidence>